<keyword evidence="1" id="KW-0547">Nucleotide-binding</keyword>
<feature type="region of interest" description="Disordered" evidence="2">
    <location>
        <begin position="165"/>
        <end position="191"/>
    </location>
</feature>
<feature type="compositionally biased region" description="Polar residues" evidence="2">
    <location>
        <begin position="730"/>
        <end position="740"/>
    </location>
</feature>
<protein>
    <recommendedName>
        <fullName evidence="1">Protein-serine/threonine kinase</fullName>
        <ecNumber evidence="1">2.7.11.-</ecNumber>
    </recommendedName>
</protein>
<dbReference type="OrthoDB" id="331200at2759"/>
<dbReference type="GO" id="GO:0010906">
    <property type="term" value="P:regulation of glucose metabolic process"/>
    <property type="evidence" value="ECO:0007669"/>
    <property type="project" value="TreeGrafter"/>
</dbReference>
<dbReference type="EC" id="2.7.11.-" evidence="1"/>
<reference evidence="3 4" key="1">
    <citation type="submission" date="2017-09" db="EMBL/GenBank/DDBJ databases">
        <title>Genome sequencing of Besnoitia besnoiti strain Bb-Ger1.</title>
        <authorList>
            <person name="Schares G."/>
            <person name="Venepally P."/>
            <person name="Lorenzi H.A."/>
        </authorList>
    </citation>
    <scope>NUCLEOTIDE SEQUENCE [LARGE SCALE GENOMIC DNA]</scope>
    <source>
        <strain evidence="3 4">Bb-Ger1</strain>
    </source>
</reference>
<dbReference type="PANTHER" id="PTHR11947">
    <property type="entry name" value="PYRUVATE DEHYDROGENASE KINASE"/>
    <property type="match status" value="1"/>
</dbReference>
<feature type="region of interest" description="Disordered" evidence="2">
    <location>
        <begin position="1072"/>
        <end position="1104"/>
    </location>
</feature>
<dbReference type="VEuPathDB" id="ToxoDB:BESB_011200"/>
<keyword evidence="1" id="KW-0808">Transferase</keyword>
<organism evidence="3 4">
    <name type="scientific">Besnoitia besnoiti</name>
    <name type="common">Apicomplexan protozoan</name>
    <dbReference type="NCBI Taxonomy" id="94643"/>
    <lineage>
        <taxon>Eukaryota</taxon>
        <taxon>Sar</taxon>
        <taxon>Alveolata</taxon>
        <taxon>Apicomplexa</taxon>
        <taxon>Conoidasida</taxon>
        <taxon>Coccidia</taxon>
        <taxon>Eucoccidiorida</taxon>
        <taxon>Eimeriorina</taxon>
        <taxon>Sarcocystidae</taxon>
        <taxon>Besnoitia</taxon>
    </lineage>
</organism>
<feature type="compositionally biased region" description="Basic and acidic residues" evidence="2">
    <location>
        <begin position="1074"/>
        <end position="1084"/>
    </location>
</feature>
<feature type="compositionally biased region" description="Polar residues" evidence="2">
    <location>
        <begin position="1085"/>
        <end position="1097"/>
    </location>
</feature>
<dbReference type="PANTHER" id="PTHR11947:SF3">
    <property type="entry name" value="[PYRUVATE DEHYDROGENASE (ACETYL-TRANSFERRING)] KINASE, MITOCHONDRIAL"/>
    <property type="match status" value="1"/>
</dbReference>
<accession>A0A2A9MJQ8</accession>
<sequence length="1129" mass="119026">MVTFAAAAAAPVRVVPAQAPSGRRNSGDFEVASTSSWPRCRPSPATPAAAAGECLLFSVSRRTRKNLALRPGEGSDALPSKPLRARDARGSCPNLLRCEGRGRAPGARTAASPYLRRRKVGSFGEAGAGGLDDCALRRKGGDLRYWSCTSLKSLCRESGEEDLAGLERAGDDPPGVEGREEEGLCNTPGGDHDMQGVGFTMFPGDGEHAPLRISPERAAPLCGGSRALGEPLVMATTAPAAPLPPASPTPATQETRAAAESEGLALPVKPAAVVADGEGADGSAGEAPATETTAALSPFADASSTALSDASDCGLSPRAEGAGPASPSPACASEAGEEPSGRAISLLPASGLLCSRSRGLVTLACLEARDSRQSAHRQVVEALFPSPPAPYLSQLLQLRDVYEAAFLALRVLPERYLQRIHQLDALQALVGPGLYAHCPRLAAVRAIYERSYVCVSDGREGLMAELLDEATRHRQQQEDDGCDDDDDWPSEDAYHVVYSKPVPSAASAGKRVTFCQPSDGPEHGKAQDAPRHPRATLLLLSEQLQNVKVLQGQVGPDLLAGMAQLVELLDGQTETDGGEKEEGRQKQVERIRRFVDHFLHAFFSCRVAAELQREHFLRAVELDDCGAILSSHVAMEHLICRAALDAQELSLHHLGVAPAVEIYTSEPHRVDEELQTFLLAASRSEGPSSMGWSSLSSPASSGACSPMPASYGQVEDGGLSRSPSPPCRSQFGSPRGQSPRSAGLPSSVRFPCFPAYAYSGIFELLKNAMRASVDVWTAERPQQGEEASAAEGTRALRGAPLQPRQPLSVELAGRAQEEGSLTCRSSSSVYSNASVAACAVRGPWNLVTLGKSRRLKQIPGRQLVDREVSNLPPDAEDGGKFLRKTRVVQLEDNAPPAVKVNILKVNDSLVIQVEDCGKGLTSDELRRVWSFAYSTAHKKAPALHASEKGVAPGREADRGEAPLLAGCGVGLPMSRVHAQSLGGEIFIESAEGIGTCAYMCLSNLQEFRDHALRTERRSHYDLLQGVQLPPPLAPVELAAILSPSAAPSAVTSSLPLSGKSASVSSLASAFSQMARDDPETDSERLTSTCPSTRSASSPRAVPSLHPFCASPSSPLACGASTPSEADAKL</sequence>
<dbReference type="KEGG" id="bbes:BESB_011200"/>
<comment type="subcellular location">
    <subcellularLocation>
        <location evidence="1">Mitochondrion matrix</location>
    </subcellularLocation>
</comment>
<evidence type="ECO:0000256" key="1">
    <source>
        <dbReference type="RuleBase" id="RU366032"/>
    </source>
</evidence>
<comment type="similarity">
    <text evidence="1">Belongs to the PDK/BCKDK protein kinase family.</text>
</comment>
<evidence type="ECO:0000256" key="2">
    <source>
        <dbReference type="SAM" id="MobiDB-lite"/>
    </source>
</evidence>
<keyword evidence="4" id="KW-1185">Reference proteome</keyword>
<feature type="region of interest" description="Disordered" evidence="2">
    <location>
        <begin position="18"/>
        <end position="43"/>
    </location>
</feature>
<dbReference type="STRING" id="94643.A0A2A9MJQ8"/>
<dbReference type="Proteomes" id="UP000224006">
    <property type="component" value="Chromosome I"/>
</dbReference>
<dbReference type="InterPro" id="IPR039028">
    <property type="entry name" value="BCKD/PDK"/>
</dbReference>
<feature type="region of interest" description="Disordered" evidence="2">
    <location>
        <begin position="704"/>
        <end position="744"/>
    </location>
</feature>
<feature type="compositionally biased region" description="Low complexity" evidence="2">
    <location>
        <begin position="319"/>
        <end position="334"/>
    </location>
</feature>
<dbReference type="SUPFAM" id="SSF55874">
    <property type="entry name" value="ATPase domain of HSP90 chaperone/DNA topoisomerase II/histidine kinase"/>
    <property type="match status" value="1"/>
</dbReference>
<feature type="region of interest" description="Disordered" evidence="2">
    <location>
        <begin position="780"/>
        <end position="804"/>
    </location>
</feature>
<dbReference type="AlphaFoldDB" id="A0A2A9MJQ8"/>
<feature type="region of interest" description="Disordered" evidence="2">
    <location>
        <begin position="238"/>
        <end position="264"/>
    </location>
</feature>
<dbReference type="GeneID" id="40306182"/>
<dbReference type="GO" id="GO:0005759">
    <property type="term" value="C:mitochondrial matrix"/>
    <property type="evidence" value="ECO:0007669"/>
    <property type="project" value="UniProtKB-SubCell"/>
</dbReference>
<dbReference type="Gene3D" id="3.30.565.10">
    <property type="entry name" value="Histidine kinase-like ATPase, C-terminal domain"/>
    <property type="match status" value="1"/>
</dbReference>
<keyword evidence="1 3" id="KW-0418">Kinase</keyword>
<dbReference type="GO" id="GO:0004740">
    <property type="term" value="F:pyruvate dehydrogenase (acetyl-transferring) kinase activity"/>
    <property type="evidence" value="ECO:0007669"/>
    <property type="project" value="TreeGrafter"/>
</dbReference>
<dbReference type="EMBL" id="NWUJ01000001">
    <property type="protein sequence ID" value="PFH38778.1"/>
    <property type="molecule type" value="Genomic_DNA"/>
</dbReference>
<feature type="region of interest" description="Disordered" evidence="2">
    <location>
        <begin position="1110"/>
        <end position="1129"/>
    </location>
</feature>
<evidence type="ECO:0000313" key="4">
    <source>
        <dbReference type="Proteomes" id="UP000224006"/>
    </source>
</evidence>
<proteinExistence type="inferred from homology"/>
<dbReference type="RefSeq" id="XP_029222787.1">
    <property type="nucleotide sequence ID" value="XM_029359874.1"/>
</dbReference>
<gene>
    <name evidence="3" type="ORF">BESB_011200</name>
</gene>
<name>A0A2A9MJQ8_BESBE</name>
<evidence type="ECO:0000313" key="3">
    <source>
        <dbReference type="EMBL" id="PFH38778.1"/>
    </source>
</evidence>
<dbReference type="InterPro" id="IPR036890">
    <property type="entry name" value="HATPase_C_sf"/>
</dbReference>
<keyword evidence="1" id="KW-0067">ATP-binding</keyword>
<keyword evidence="1" id="KW-0496">Mitochondrion</keyword>
<dbReference type="GO" id="GO:0005524">
    <property type="term" value="F:ATP binding"/>
    <property type="evidence" value="ECO:0007669"/>
    <property type="project" value="UniProtKB-UniRule"/>
</dbReference>
<feature type="region of interest" description="Disordered" evidence="2">
    <location>
        <begin position="307"/>
        <end position="336"/>
    </location>
</feature>
<comment type="caution">
    <text evidence="3">The sequence shown here is derived from an EMBL/GenBank/DDBJ whole genome shotgun (WGS) entry which is preliminary data.</text>
</comment>